<dbReference type="Proteomes" id="UP001183176">
    <property type="component" value="Unassembled WGS sequence"/>
</dbReference>
<sequence>MAPTCPAGFLRDWYDARALLAAEWTPAIVLALLDGPLQYKDILAAAGAARPGLRWGGRHRQLHESILSRSLHALTRDGLLERHETPGTFPPRVHYCLTDACRELVEAVTPLAQWSAHHRELIHRAQSRRARADRPRQSNRATS</sequence>
<keyword evidence="2" id="KW-0238">DNA-binding</keyword>
<dbReference type="InterPro" id="IPR036388">
    <property type="entry name" value="WH-like_DNA-bd_sf"/>
</dbReference>
<gene>
    <name evidence="5" type="ORF">RM423_19750</name>
</gene>
<dbReference type="InterPro" id="IPR002577">
    <property type="entry name" value="HTH_HxlR"/>
</dbReference>
<evidence type="ECO:0000313" key="6">
    <source>
        <dbReference type="Proteomes" id="UP001183176"/>
    </source>
</evidence>
<organism evidence="5 6">
    <name type="scientific">Jatrophihabitans lederbergiae</name>
    <dbReference type="NCBI Taxonomy" id="3075547"/>
    <lineage>
        <taxon>Bacteria</taxon>
        <taxon>Bacillati</taxon>
        <taxon>Actinomycetota</taxon>
        <taxon>Actinomycetes</taxon>
        <taxon>Jatrophihabitantales</taxon>
        <taxon>Jatrophihabitantaceae</taxon>
        <taxon>Jatrophihabitans</taxon>
    </lineage>
</organism>
<evidence type="ECO:0000313" key="5">
    <source>
        <dbReference type="EMBL" id="MDT0263617.1"/>
    </source>
</evidence>
<protein>
    <submittedName>
        <fullName evidence="5">Helix-turn-helix domain-containing protein</fullName>
    </submittedName>
</protein>
<dbReference type="InterPro" id="IPR036390">
    <property type="entry name" value="WH_DNA-bd_sf"/>
</dbReference>
<dbReference type="Gene3D" id="1.10.10.10">
    <property type="entry name" value="Winged helix-like DNA-binding domain superfamily/Winged helix DNA-binding domain"/>
    <property type="match status" value="1"/>
</dbReference>
<accession>A0ABU2JFB6</accession>
<reference evidence="6" key="1">
    <citation type="submission" date="2023-07" db="EMBL/GenBank/DDBJ databases">
        <title>30 novel species of actinomycetes from the DSMZ collection.</title>
        <authorList>
            <person name="Nouioui I."/>
        </authorList>
    </citation>
    <scope>NUCLEOTIDE SEQUENCE [LARGE SCALE GENOMIC DNA]</scope>
    <source>
        <strain evidence="6">DSM 44399</strain>
    </source>
</reference>
<keyword evidence="3" id="KW-0804">Transcription</keyword>
<dbReference type="RefSeq" id="WP_311424763.1">
    <property type="nucleotide sequence ID" value="NZ_JAVREH010000045.1"/>
</dbReference>
<dbReference type="SUPFAM" id="SSF46785">
    <property type="entry name" value="Winged helix' DNA-binding domain"/>
    <property type="match status" value="1"/>
</dbReference>
<evidence type="ECO:0000256" key="3">
    <source>
        <dbReference type="ARBA" id="ARBA00023163"/>
    </source>
</evidence>
<evidence type="ECO:0000256" key="1">
    <source>
        <dbReference type="ARBA" id="ARBA00023015"/>
    </source>
</evidence>
<dbReference type="PANTHER" id="PTHR33204:SF37">
    <property type="entry name" value="HTH-TYPE TRANSCRIPTIONAL REGULATOR YODB"/>
    <property type="match status" value="1"/>
</dbReference>
<feature type="domain" description="HTH hxlR-type" evidence="4">
    <location>
        <begin position="5"/>
        <end position="123"/>
    </location>
</feature>
<proteinExistence type="predicted"/>
<dbReference type="EMBL" id="JAVREH010000045">
    <property type="protein sequence ID" value="MDT0263617.1"/>
    <property type="molecule type" value="Genomic_DNA"/>
</dbReference>
<dbReference type="Pfam" id="PF01638">
    <property type="entry name" value="HxlR"/>
    <property type="match status" value="1"/>
</dbReference>
<comment type="caution">
    <text evidence="5">The sequence shown here is derived from an EMBL/GenBank/DDBJ whole genome shotgun (WGS) entry which is preliminary data.</text>
</comment>
<keyword evidence="6" id="KW-1185">Reference proteome</keyword>
<dbReference type="PROSITE" id="PS51118">
    <property type="entry name" value="HTH_HXLR"/>
    <property type="match status" value="1"/>
</dbReference>
<keyword evidence="1" id="KW-0805">Transcription regulation</keyword>
<evidence type="ECO:0000256" key="2">
    <source>
        <dbReference type="ARBA" id="ARBA00023125"/>
    </source>
</evidence>
<dbReference type="PANTHER" id="PTHR33204">
    <property type="entry name" value="TRANSCRIPTIONAL REGULATOR, MARR FAMILY"/>
    <property type="match status" value="1"/>
</dbReference>
<name>A0ABU2JFB6_9ACTN</name>
<evidence type="ECO:0000259" key="4">
    <source>
        <dbReference type="PROSITE" id="PS51118"/>
    </source>
</evidence>